<organism evidence="11 12">
    <name type="scientific">Fredinandcohnia salidurans</name>
    <dbReference type="NCBI Taxonomy" id="2595041"/>
    <lineage>
        <taxon>Bacteria</taxon>
        <taxon>Bacillati</taxon>
        <taxon>Bacillota</taxon>
        <taxon>Bacilli</taxon>
        <taxon>Bacillales</taxon>
        <taxon>Bacillaceae</taxon>
        <taxon>Fredinandcohnia</taxon>
    </lineage>
</organism>
<evidence type="ECO:0000256" key="2">
    <source>
        <dbReference type="ARBA" id="ARBA00008133"/>
    </source>
</evidence>
<evidence type="ECO:0000256" key="5">
    <source>
        <dbReference type="ARBA" id="ARBA00023244"/>
    </source>
</evidence>
<evidence type="ECO:0000256" key="9">
    <source>
        <dbReference type="RuleBase" id="RU366031"/>
    </source>
</evidence>
<comment type="caution">
    <text evidence="11">The sequence shown here is derived from an EMBL/GenBank/DDBJ whole genome shotgun (WGS) entry which is preliminary data.</text>
</comment>
<comment type="similarity">
    <text evidence="2 9">Belongs to the uroporphyrinogen-III synthase family.</text>
</comment>
<dbReference type="InterPro" id="IPR036108">
    <property type="entry name" value="4pyrrol_syn_uPrphyn_synt_sf"/>
</dbReference>
<name>A0ABW4MT13_9BACI</name>
<keyword evidence="5 9" id="KW-0627">Porphyrin biosynthesis</keyword>
<gene>
    <name evidence="11" type="ORF">ACFSFW_20845</name>
</gene>
<dbReference type="InterPro" id="IPR003754">
    <property type="entry name" value="4pyrrol_synth_uPrphyn_synth"/>
</dbReference>
<keyword evidence="12" id="KW-1185">Reference proteome</keyword>
<dbReference type="SUPFAM" id="SSF69618">
    <property type="entry name" value="HemD-like"/>
    <property type="match status" value="1"/>
</dbReference>
<dbReference type="Proteomes" id="UP001597227">
    <property type="component" value="Unassembled WGS sequence"/>
</dbReference>
<sequence length="267" mass="30255">MEGEQPLLGKMILNTRGEKQAAEFSMKITAAGGTPIELPLLTFQKPKNTTIIKNTISNLESYDWLIFTSKNGVDFFFDFYDQVVEEVGINLPLPKIAVVGTKTEKALLSKGFEPELVPEEFIAEGLFKSLKPFVKKGARFLLARGNLSRSYLVDELTRYGAEATDLIVYETIGDSREKERLIALLKENQIDIITFTSPSTVKQFYKMVEQIEWQQWTKNVIFACIGPETKKCAKQLHIPIHICPKNYTIDHLLTEIIDYLKAQGGEK</sequence>
<dbReference type="PANTHER" id="PTHR38042">
    <property type="entry name" value="UROPORPHYRINOGEN-III SYNTHASE, CHLOROPLASTIC"/>
    <property type="match status" value="1"/>
</dbReference>
<evidence type="ECO:0000259" key="10">
    <source>
        <dbReference type="Pfam" id="PF02602"/>
    </source>
</evidence>
<dbReference type="RefSeq" id="WP_388041080.1">
    <property type="nucleotide sequence ID" value="NZ_JBHUEK010000031.1"/>
</dbReference>
<dbReference type="Gene3D" id="3.40.50.10090">
    <property type="match status" value="2"/>
</dbReference>
<evidence type="ECO:0000256" key="3">
    <source>
        <dbReference type="ARBA" id="ARBA00013109"/>
    </source>
</evidence>
<evidence type="ECO:0000256" key="8">
    <source>
        <dbReference type="ARBA" id="ARBA00048617"/>
    </source>
</evidence>
<protein>
    <recommendedName>
        <fullName evidence="7 9">Uroporphyrinogen-III synthase</fullName>
        <ecNumber evidence="3 9">4.2.1.75</ecNumber>
    </recommendedName>
</protein>
<reference evidence="12" key="1">
    <citation type="journal article" date="2019" name="Int. J. Syst. Evol. Microbiol.">
        <title>The Global Catalogue of Microorganisms (GCM) 10K type strain sequencing project: providing services to taxonomists for standard genome sequencing and annotation.</title>
        <authorList>
            <consortium name="The Broad Institute Genomics Platform"/>
            <consortium name="The Broad Institute Genome Sequencing Center for Infectious Disease"/>
            <person name="Wu L."/>
            <person name="Ma J."/>
        </authorList>
    </citation>
    <scope>NUCLEOTIDE SEQUENCE [LARGE SCALE GENOMIC DNA]</scope>
    <source>
        <strain evidence="12">CCUG 15531</strain>
    </source>
</reference>
<dbReference type="EMBL" id="JBHUEK010000031">
    <property type="protein sequence ID" value="MFD1781107.1"/>
    <property type="molecule type" value="Genomic_DNA"/>
</dbReference>
<dbReference type="Pfam" id="PF02602">
    <property type="entry name" value="HEM4"/>
    <property type="match status" value="1"/>
</dbReference>
<keyword evidence="4 9" id="KW-0456">Lyase</keyword>
<dbReference type="EC" id="4.2.1.75" evidence="3 9"/>
<comment type="function">
    <text evidence="6 9">Catalyzes cyclization of the linear tetrapyrrole, hydroxymethylbilane, to the macrocyclic uroporphyrinogen III.</text>
</comment>
<evidence type="ECO:0000313" key="12">
    <source>
        <dbReference type="Proteomes" id="UP001597227"/>
    </source>
</evidence>
<dbReference type="PANTHER" id="PTHR38042:SF1">
    <property type="entry name" value="UROPORPHYRINOGEN-III SYNTHASE, CHLOROPLASTIC"/>
    <property type="match status" value="1"/>
</dbReference>
<evidence type="ECO:0000313" key="11">
    <source>
        <dbReference type="EMBL" id="MFD1781107.1"/>
    </source>
</evidence>
<proteinExistence type="inferred from homology"/>
<comment type="catalytic activity">
    <reaction evidence="8 9">
        <text>hydroxymethylbilane = uroporphyrinogen III + H2O</text>
        <dbReference type="Rhea" id="RHEA:18965"/>
        <dbReference type="ChEBI" id="CHEBI:15377"/>
        <dbReference type="ChEBI" id="CHEBI:57308"/>
        <dbReference type="ChEBI" id="CHEBI:57845"/>
        <dbReference type="EC" id="4.2.1.75"/>
    </reaction>
</comment>
<evidence type="ECO:0000256" key="7">
    <source>
        <dbReference type="ARBA" id="ARBA00040167"/>
    </source>
</evidence>
<evidence type="ECO:0000256" key="6">
    <source>
        <dbReference type="ARBA" id="ARBA00037589"/>
    </source>
</evidence>
<feature type="domain" description="Tetrapyrrole biosynthesis uroporphyrinogen III synthase" evidence="10">
    <location>
        <begin position="23"/>
        <end position="253"/>
    </location>
</feature>
<accession>A0ABW4MT13</accession>
<evidence type="ECO:0000256" key="1">
    <source>
        <dbReference type="ARBA" id="ARBA00004772"/>
    </source>
</evidence>
<comment type="pathway">
    <text evidence="1 9">Porphyrin-containing compound metabolism; protoporphyrin-IX biosynthesis; coproporphyrinogen-III from 5-aminolevulinate: step 3/4.</text>
</comment>
<dbReference type="InterPro" id="IPR039793">
    <property type="entry name" value="UROS/Hem4"/>
</dbReference>
<dbReference type="CDD" id="cd06578">
    <property type="entry name" value="HemD"/>
    <property type="match status" value="1"/>
</dbReference>
<evidence type="ECO:0000256" key="4">
    <source>
        <dbReference type="ARBA" id="ARBA00023239"/>
    </source>
</evidence>